<protein>
    <submittedName>
        <fullName evidence="1">Uncharacterized protein</fullName>
    </submittedName>
</protein>
<evidence type="ECO:0000313" key="2">
    <source>
        <dbReference type="Proteomes" id="UP000689195"/>
    </source>
</evidence>
<organism evidence="1 2">
    <name type="scientific">Paramecium pentaurelia</name>
    <dbReference type="NCBI Taxonomy" id="43138"/>
    <lineage>
        <taxon>Eukaryota</taxon>
        <taxon>Sar</taxon>
        <taxon>Alveolata</taxon>
        <taxon>Ciliophora</taxon>
        <taxon>Intramacronucleata</taxon>
        <taxon>Oligohymenophorea</taxon>
        <taxon>Peniculida</taxon>
        <taxon>Parameciidae</taxon>
        <taxon>Paramecium</taxon>
    </lineage>
</organism>
<keyword evidence="2" id="KW-1185">Reference proteome</keyword>
<sequence length="77" mass="9381">MKFINQFLIQSFQHLTDKTIFIEKMINEEYLNKIFPRQDAFTMSSPFQNKISQQEISNVYIYYFRNASIQDLIKNIY</sequence>
<accession>A0A8S1UGQ0</accession>
<comment type="caution">
    <text evidence="1">The sequence shown here is derived from an EMBL/GenBank/DDBJ whole genome shotgun (WGS) entry which is preliminary data.</text>
</comment>
<proteinExistence type="predicted"/>
<name>A0A8S1UGQ0_9CILI</name>
<dbReference type="AlphaFoldDB" id="A0A8S1UGQ0"/>
<dbReference type="Proteomes" id="UP000689195">
    <property type="component" value="Unassembled WGS sequence"/>
</dbReference>
<evidence type="ECO:0000313" key="1">
    <source>
        <dbReference type="EMBL" id="CAD8163534.1"/>
    </source>
</evidence>
<dbReference type="EMBL" id="CAJJDO010000039">
    <property type="protein sequence ID" value="CAD8163534.1"/>
    <property type="molecule type" value="Genomic_DNA"/>
</dbReference>
<reference evidence="1" key="1">
    <citation type="submission" date="2021-01" db="EMBL/GenBank/DDBJ databases">
        <authorList>
            <consortium name="Genoscope - CEA"/>
            <person name="William W."/>
        </authorList>
    </citation>
    <scope>NUCLEOTIDE SEQUENCE</scope>
</reference>
<gene>
    <name evidence="1" type="ORF">PPENT_87.1.T0390269</name>
</gene>